<reference evidence="2 3" key="1">
    <citation type="submission" date="2020-06" db="EMBL/GenBank/DDBJ databases">
        <title>Characterization of fructooligosaccharide metabolism and fructooligosaccharide-degrading enzymes in human commensal butyrate producers.</title>
        <authorList>
            <person name="Tanno H."/>
            <person name="Fujii T."/>
            <person name="Hirano K."/>
            <person name="Maeno S."/>
            <person name="Tonozuka T."/>
            <person name="Sakamoto M."/>
            <person name="Ohkuma M."/>
            <person name="Tochio T."/>
            <person name="Endo A."/>
        </authorList>
    </citation>
    <scope>NUCLEOTIDE SEQUENCE [LARGE SCALE GENOMIC DNA]</scope>
    <source>
        <strain evidence="2 3">JCM 31056</strain>
    </source>
</reference>
<sequence>MKAYKRLIAGTAAAVMLALTCGGCGAEKEPVTITIWNYYNGSSSKHSTGWCRISTIRSAKRRGSRWKAPVRAV</sequence>
<evidence type="ECO:0008006" key="4">
    <source>
        <dbReference type="Google" id="ProtNLM"/>
    </source>
</evidence>
<organism evidence="2 3">
    <name type="scientific">Butyricicoccus faecihominis</name>
    <dbReference type="NCBI Taxonomy" id="1712515"/>
    <lineage>
        <taxon>Bacteria</taxon>
        <taxon>Bacillati</taxon>
        <taxon>Bacillota</taxon>
        <taxon>Clostridia</taxon>
        <taxon>Eubacteriales</taxon>
        <taxon>Butyricicoccaceae</taxon>
        <taxon>Butyricicoccus</taxon>
    </lineage>
</organism>
<evidence type="ECO:0000313" key="2">
    <source>
        <dbReference type="EMBL" id="GFO88724.1"/>
    </source>
</evidence>
<protein>
    <recommendedName>
        <fullName evidence="4">ABC transporter substrate-binding protein</fullName>
    </recommendedName>
</protein>
<dbReference type="Proteomes" id="UP000620147">
    <property type="component" value="Unassembled WGS sequence"/>
</dbReference>
<accession>A0ABQ1E162</accession>
<evidence type="ECO:0000313" key="3">
    <source>
        <dbReference type="Proteomes" id="UP000620147"/>
    </source>
</evidence>
<keyword evidence="3" id="KW-1185">Reference proteome</keyword>
<keyword evidence="1" id="KW-0732">Signal</keyword>
<gene>
    <name evidence="2" type="ORF">BUFA31_18880</name>
</gene>
<evidence type="ECO:0000256" key="1">
    <source>
        <dbReference type="SAM" id="SignalP"/>
    </source>
</evidence>
<comment type="caution">
    <text evidence="2">The sequence shown here is derived from an EMBL/GenBank/DDBJ whole genome shotgun (WGS) entry which is preliminary data.</text>
</comment>
<feature type="chain" id="PRO_5045715180" description="ABC transporter substrate-binding protein" evidence="1">
    <location>
        <begin position="27"/>
        <end position="73"/>
    </location>
</feature>
<dbReference type="EMBL" id="BLYJ01000024">
    <property type="protein sequence ID" value="GFO88724.1"/>
    <property type="molecule type" value="Genomic_DNA"/>
</dbReference>
<name>A0ABQ1E162_9FIRM</name>
<feature type="signal peptide" evidence="1">
    <location>
        <begin position="1"/>
        <end position="26"/>
    </location>
</feature>
<proteinExistence type="predicted"/>